<dbReference type="InterPro" id="IPR010985">
    <property type="entry name" value="Ribbon_hlx_hlx"/>
</dbReference>
<protein>
    <submittedName>
        <fullName evidence="1">Toxin-antitoxin system HicB family antitoxin</fullName>
    </submittedName>
</protein>
<keyword evidence="2" id="KW-1185">Reference proteome</keyword>
<reference evidence="1 2" key="1">
    <citation type="submission" date="2023-05" db="EMBL/GenBank/DDBJ databases">
        <title>The complete genome of Acinetobacter sp. nov KCTC 92772.</title>
        <authorList>
            <person name="Zhou G."/>
        </authorList>
    </citation>
    <scope>NUCLEOTIDE SEQUENCE [LARGE SCALE GENOMIC DNA]</scope>
    <source>
        <strain evidence="1 2">KCTC 92772</strain>
    </source>
</reference>
<organism evidence="1 2">
    <name type="scientific">Acinetobacter corruptisaponis</name>
    <dbReference type="NCBI Taxonomy" id="3045147"/>
    <lineage>
        <taxon>Bacteria</taxon>
        <taxon>Pseudomonadati</taxon>
        <taxon>Pseudomonadota</taxon>
        <taxon>Gammaproteobacteria</taxon>
        <taxon>Moraxellales</taxon>
        <taxon>Moraxellaceae</taxon>
        <taxon>Acinetobacter</taxon>
    </lineage>
</organism>
<name>A0ABY8S7B9_9GAMM</name>
<dbReference type="EMBL" id="CP125669">
    <property type="protein sequence ID" value="WHP06844.1"/>
    <property type="molecule type" value="Genomic_DNA"/>
</dbReference>
<dbReference type="SUPFAM" id="SSF47598">
    <property type="entry name" value="Ribbon-helix-helix"/>
    <property type="match status" value="1"/>
</dbReference>
<dbReference type="Gene3D" id="1.10.1220.10">
    <property type="entry name" value="Met repressor-like"/>
    <property type="match status" value="1"/>
</dbReference>
<dbReference type="RefSeq" id="WP_283268461.1">
    <property type="nucleotide sequence ID" value="NZ_CP125669.1"/>
</dbReference>
<gene>
    <name evidence="1" type="ORF">QLH32_05060</name>
</gene>
<evidence type="ECO:0000313" key="2">
    <source>
        <dbReference type="Proteomes" id="UP001229836"/>
    </source>
</evidence>
<proteinExistence type="predicted"/>
<accession>A0ABY8S7B9</accession>
<evidence type="ECO:0000313" key="1">
    <source>
        <dbReference type="EMBL" id="WHP06844.1"/>
    </source>
</evidence>
<dbReference type="Proteomes" id="UP001229836">
    <property type="component" value="Chromosome"/>
</dbReference>
<sequence length="54" mass="6571">MKPEQNKPTDVRFRLEKELHKPLKDLAKKEDRSMNYLMNKAVEFYLNQSKEMKT</sequence>
<dbReference type="InterPro" id="IPR013321">
    <property type="entry name" value="Arc_rbn_hlx_hlx"/>
</dbReference>